<dbReference type="AlphaFoldDB" id="A0A438DG06"/>
<dbReference type="PANTHER" id="PTHR19961:SF18">
    <property type="entry name" value="FI19014P1"/>
    <property type="match status" value="1"/>
</dbReference>
<dbReference type="EMBL" id="QGNW01001643">
    <property type="protein sequence ID" value="RVW34351.1"/>
    <property type="molecule type" value="Genomic_DNA"/>
</dbReference>
<evidence type="ECO:0000256" key="2">
    <source>
        <dbReference type="ARBA" id="ARBA00022737"/>
    </source>
</evidence>
<protein>
    <submittedName>
        <fullName evidence="5">Fimbrin-2</fullName>
    </submittedName>
</protein>
<comment type="subunit">
    <text evidence="1">Interacts with F-actin.</text>
</comment>
<dbReference type="PROSITE" id="PS50021">
    <property type="entry name" value="CH"/>
    <property type="match status" value="2"/>
</dbReference>
<dbReference type="SUPFAM" id="SSF47473">
    <property type="entry name" value="EF-hand"/>
    <property type="match status" value="1"/>
</dbReference>
<dbReference type="GO" id="GO:0051015">
    <property type="term" value="F:actin filament binding"/>
    <property type="evidence" value="ECO:0007669"/>
    <property type="project" value="InterPro"/>
</dbReference>
<dbReference type="PANTHER" id="PTHR19961">
    <property type="entry name" value="FIMBRIN/PLASTIN"/>
    <property type="match status" value="1"/>
</dbReference>
<keyword evidence="3" id="KW-0009">Actin-binding</keyword>
<accession>A0A438DG06</accession>
<sequence>MAGGGGGGGGYFGVLVSDPWLQNQFTQVELRGLKAHFMSMRREGDNGRLSLRDLSSKMSRLKVVGENLSEEERASFLRDSYQNLDEDLDFELFLRVYLKLLAHASSRVGSAAKNSSAFLKAATTTLLHTISESEKASYVAHINNYLGEDKFLKQYLPMDASTNDLFEIAKDGVLLCKLINVAVPGTIDERAINTKRVLNPWERNENHTLCLNSAKAIGCTVVNIGTQDFIEGRRHLVLGLISQIIKIQLLADLNLKKTPQLVELVDDSKDVEELMSLPPEKILLRWMNFQLKKAGYKRIVTNFSTDVKDGEAYAHLLNVLAPEHSNPSTLSVKDPLERAKLILNMQIGWVVLLETLDKVSPGIVHWKIATKPPIKMPFRKVENCNQVVKIGKQLKFSLVNIAGNDIVQGNKKLILAYLWQLMRFNILQLLKNLRFHSHGKEIIDADILEWANSKDKSLSDGIFFLELLSSVQPRVVNWSLVTKGQTGQLSEIFSHPKNIKRIYDPAPLLPIRPRGNVDEEKKMNASYIISIARKLDVQYFCFLKTSQRYVNQKMILTLTASIMYWFLKQPVEEDHLELQIVRMGANLRHLKLDNG</sequence>
<dbReference type="InterPro" id="IPR011992">
    <property type="entry name" value="EF-hand-dom_pair"/>
</dbReference>
<evidence type="ECO:0000256" key="1">
    <source>
        <dbReference type="ARBA" id="ARBA00011385"/>
    </source>
</evidence>
<gene>
    <name evidence="5" type="primary">FIM2_1</name>
    <name evidence="5" type="ORF">CK203_101006</name>
</gene>
<dbReference type="InterPro" id="IPR036872">
    <property type="entry name" value="CH_dom_sf"/>
</dbReference>
<organism evidence="5 6">
    <name type="scientific">Vitis vinifera</name>
    <name type="common">Grape</name>
    <dbReference type="NCBI Taxonomy" id="29760"/>
    <lineage>
        <taxon>Eukaryota</taxon>
        <taxon>Viridiplantae</taxon>
        <taxon>Streptophyta</taxon>
        <taxon>Embryophyta</taxon>
        <taxon>Tracheophyta</taxon>
        <taxon>Spermatophyta</taxon>
        <taxon>Magnoliopsida</taxon>
        <taxon>eudicotyledons</taxon>
        <taxon>Gunneridae</taxon>
        <taxon>Pentapetalae</taxon>
        <taxon>rosids</taxon>
        <taxon>Vitales</taxon>
        <taxon>Vitaceae</taxon>
        <taxon>Viteae</taxon>
        <taxon>Vitis</taxon>
    </lineage>
</organism>
<dbReference type="Gene3D" id="1.10.418.10">
    <property type="entry name" value="Calponin-like domain"/>
    <property type="match status" value="4"/>
</dbReference>
<dbReference type="FunFam" id="1.10.418.10:FF:000031">
    <property type="entry name" value="Fimbrin-2 like"/>
    <property type="match status" value="1"/>
</dbReference>
<keyword evidence="2" id="KW-0677">Repeat</keyword>
<dbReference type="GO" id="GO:0051017">
    <property type="term" value="P:actin filament bundle assembly"/>
    <property type="evidence" value="ECO:0007669"/>
    <property type="project" value="InterPro"/>
</dbReference>
<dbReference type="InterPro" id="IPR001715">
    <property type="entry name" value="CH_dom"/>
</dbReference>
<dbReference type="CDD" id="cd21293">
    <property type="entry name" value="CH_AtFIM_like_rpt1"/>
    <property type="match status" value="1"/>
</dbReference>
<dbReference type="SUPFAM" id="SSF47576">
    <property type="entry name" value="Calponin-homology domain, CH-domain"/>
    <property type="match status" value="1"/>
</dbReference>
<feature type="domain" description="Calponin-homology (CH)" evidence="4">
    <location>
        <begin position="277"/>
        <end position="426"/>
    </location>
</feature>
<feature type="domain" description="Calponin-homology (CH)" evidence="4">
    <location>
        <begin position="132"/>
        <end position="249"/>
    </location>
</feature>
<name>A0A438DG06_VITVI</name>
<evidence type="ECO:0000313" key="6">
    <source>
        <dbReference type="Proteomes" id="UP000288805"/>
    </source>
</evidence>
<evidence type="ECO:0000313" key="5">
    <source>
        <dbReference type="EMBL" id="RVW34351.1"/>
    </source>
</evidence>
<evidence type="ECO:0000259" key="4">
    <source>
        <dbReference type="PROSITE" id="PS50021"/>
    </source>
</evidence>
<dbReference type="SMART" id="SM00033">
    <property type="entry name" value="CH"/>
    <property type="match status" value="3"/>
</dbReference>
<dbReference type="Pfam" id="PF00307">
    <property type="entry name" value="CH"/>
    <property type="match status" value="3"/>
</dbReference>
<dbReference type="InterPro" id="IPR039959">
    <property type="entry name" value="Fimbrin/Plastin"/>
</dbReference>
<reference evidence="5 6" key="1">
    <citation type="journal article" date="2018" name="PLoS Genet.">
        <title>Population sequencing reveals clonal diversity and ancestral inbreeding in the grapevine cultivar Chardonnay.</title>
        <authorList>
            <person name="Roach M.J."/>
            <person name="Johnson D.L."/>
            <person name="Bohlmann J."/>
            <person name="van Vuuren H.J."/>
            <person name="Jones S.J."/>
            <person name="Pretorius I.S."/>
            <person name="Schmidt S.A."/>
            <person name="Borneman A.R."/>
        </authorList>
    </citation>
    <scope>NUCLEOTIDE SEQUENCE [LARGE SCALE GENOMIC DNA]</scope>
    <source>
        <strain evidence="6">cv. Chardonnay</strain>
        <tissue evidence="5">Leaf</tissue>
    </source>
</reference>
<dbReference type="Proteomes" id="UP000288805">
    <property type="component" value="Unassembled WGS sequence"/>
</dbReference>
<comment type="caution">
    <text evidence="5">The sequence shown here is derived from an EMBL/GenBank/DDBJ whole genome shotgun (WGS) entry which is preliminary data.</text>
</comment>
<evidence type="ECO:0000256" key="3">
    <source>
        <dbReference type="ARBA" id="ARBA00023203"/>
    </source>
</evidence>
<proteinExistence type="predicted"/>